<dbReference type="Proteomes" id="UP000030703">
    <property type="component" value="Unassembled WGS sequence"/>
</dbReference>
<dbReference type="VEuPathDB" id="FungiDB:FOMG_19328"/>
<feature type="compositionally biased region" description="Polar residues" evidence="1">
    <location>
        <begin position="37"/>
        <end position="50"/>
    </location>
</feature>
<sequence length="56" mass="6628">MGNATTNRQRNRKVPRARSRRHKPQSVLCRINRTKIRVQSQPSHTQTSQRTENRTC</sequence>
<dbReference type="AlphaFoldDB" id="W9YWH4"/>
<accession>W9YWH4</accession>
<evidence type="ECO:0000313" key="2">
    <source>
        <dbReference type="EMBL" id="EXK23919.1"/>
    </source>
</evidence>
<feature type="region of interest" description="Disordered" evidence="1">
    <location>
        <begin position="1"/>
        <end position="56"/>
    </location>
</feature>
<protein>
    <submittedName>
        <fullName evidence="2">Uncharacterized protein</fullName>
    </submittedName>
</protein>
<evidence type="ECO:0000256" key="1">
    <source>
        <dbReference type="SAM" id="MobiDB-lite"/>
    </source>
</evidence>
<reference evidence="2" key="1">
    <citation type="submission" date="2012-04" db="EMBL/GenBank/DDBJ databases">
        <title>The Genome Sequence of Fusarium oxysporum melonis.</title>
        <authorList>
            <consortium name="The Broad Institute Genome Sequencing Platform"/>
            <person name="Ma L.-J."/>
            <person name="Gale L.R."/>
            <person name="Schwartz D.C."/>
            <person name="Zhou S."/>
            <person name="Corby-Kistler H."/>
            <person name="Young S.K."/>
            <person name="Zeng Q."/>
            <person name="Gargeya S."/>
            <person name="Fitzgerald M."/>
            <person name="Haas B."/>
            <person name="Abouelleil A."/>
            <person name="Alvarado L."/>
            <person name="Arachchi H.M."/>
            <person name="Berlin A."/>
            <person name="Brown A."/>
            <person name="Chapman S.B."/>
            <person name="Chen Z."/>
            <person name="Dunbar C."/>
            <person name="Freedman E."/>
            <person name="Gearin G."/>
            <person name="Goldberg J."/>
            <person name="Griggs A."/>
            <person name="Gujja S."/>
            <person name="Heiman D."/>
            <person name="Howarth C."/>
            <person name="Larson L."/>
            <person name="Lui A."/>
            <person name="MacDonald P.J.P."/>
            <person name="Montmayeur A."/>
            <person name="Murphy C."/>
            <person name="Neiman D."/>
            <person name="Pearson M."/>
            <person name="Priest M."/>
            <person name="Roberts A."/>
            <person name="Saif S."/>
            <person name="Shea T."/>
            <person name="Shenoy N."/>
            <person name="Sisk P."/>
            <person name="Stolte C."/>
            <person name="Sykes S."/>
            <person name="Wortman J."/>
            <person name="Nusbaum C."/>
            <person name="Birren B."/>
        </authorList>
    </citation>
    <scope>NUCLEOTIDE SEQUENCE</scope>
    <source>
        <strain evidence="2">26406</strain>
    </source>
</reference>
<dbReference type="HOGENOM" id="CLU_3014225_0_0_1"/>
<gene>
    <name evidence="2" type="ORF">FOMG_19328</name>
</gene>
<organism evidence="2">
    <name type="scientific">Fusarium oxysporum f. sp. melonis 26406</name>
    <dbReference type="NCBI Taxonomy" id="1089452"/>
    <lineage>
        <taxon>Eukaryota</taxon>
        <taxon>Fungi</taxon>
        <taxon>Dikarya</taxon>
        <taxon>Ascomycota</taxon>
        <taxon>Pezizomycotina</taxon>
        <taxon>Sordariomycetes</taxon>
        <taxon>Hypocreomycetidae</taxon>
        <taxon>Hypocreales</taxon>
        <taxon>Nectriaceae</taxon>
        <taxon>Fusarium</taxon>
        <taxon>Fusarium oxysporum species complex</taxon>
    </lineage>
</organism>
<dbReference type="EMBL" id="KI980491">
    <property type="protein sequence ID" value="EXK23919.1"/>
    <property type="molecule type" value="Genomic_DNA"/>
</dbReference>
<proteinExistence type="predicted"/>
<reference evidence="2" key="2">
    <citation type="submission" date="2014-02" db="EMBL/GenBank/DDBJ databases">
        <title>Annotation of the Genome Sequence of Fusarium oxysporum f. sp. melonis 26406.</title>
        <authorList>
            <consortium name="The Broad Institute Genomics Platform"/>
            <person name="Ma L.-J."/>
            <person name="Corby-Kistler H."/>
            <person name="Broz K."/>
            <person name="Gale L.R."/>
            <person name="Jonkers W."/>
            <person name="O'Donnell K."/>
            <person name="Ploetz R."/>
            <person name="Steinberg C."/>
            <person name="Schwartz D.C."/>
            <person name="VanEtten H."/>
            <person name="Zhou S."/>
            <person name="Young S.K."/>
            <person name="Zeng Q."/>
            <person name="Gargeya S."/>
            <person name="Fitzgerald M."/>
            <person name="Abouelleil A."/>
            <person name="Alvarado L."/>
            <person name="Chapman S.B."/>
            <person name="Gainer-Dewar J."/>
            <person name="Goldberg J."/>
            <person name="Griggs A."/>
            <person name="Gujja S."/>
            <person name="Hansen M."/>
            <person name="Howarth C."/>
            <person name="Imamovic A."/>
            <person name="Ireland A."/>
            <person name="Larimer J."/>
            <person name="McCowan C."/>
            <person name="Murphy C."/>
            <person name="Pearson M."/>
            <person name="Poon T.W."/>
            <person name="Priest M."/>
            <person name="Roberts A."/>
            <person name="Saif S."/>
            <person name="Shea T."/>
            <person name="Sykes S."/>
            <person name="Wortman J."/>
            <person name="Nusbaum C."/>
            <person name="Birren B."/>
        </authorList>
    </citation>
    <scope>NUCLEOTIDE SEQUENCE</scope>
    <source>
        <strain evidence="2">26406</strain>
    </source>
</reference>
<name>W9YWH4_FUSOX</name>
<feature type="compositionally biased region" description="Basic residues" evidence="1">
    <location>
        <begin position="9"/>
        <end position="24"/>
    </location>
</feature>